<protein>
    <submittedName>
        <fullName evidence="2">Putative enzyme related to lactoylglutathione lyase</fullName>
    </submittedName>
</protein>
<name>A0A852U876_9ACTN</name>
<dbReference type="Pfam" id="PF00903">
    <property type="entry name" value="Glyoxalase"/>
    <property type="match status" value="1"/>
</dbReference>
<evidence type="ECO:0000313" key="2">
    <source>
        <dbReference type="EMBL" id="NYE50130.1"/>
    </source>
</evidence>
<reference evidence="2 3" key="1">
    <citation type="submission" date="2020-07" db="EMBL/GenBank/DDBJ databases">
        <title>Sequencing the genomes of 1000 actinobacteria strains.</title>
        <authorList>
            <person name="Klenk H.-P."/>
        </authorList>
    </citation>
    <scope>NUCLEOTIDE SEQUENCE [LARGE SCALE GENOMIC DNA]</scope>
    <source>
        <strain evidence="2 3">CXB654</strain>
    </source>
</reference>
<gene>
    <name evidence="2" type="ORF">HDA32_005250</name>
</gene>
<keyword evidence="2" id="KW-0456">Lyase</keyword>
<dbReference type="SUPFAM" id="SSF54593">
    <property type="entry name" value="Glyoxalase/Bleomycin resistance protein/Dihydroxybiphenyl dioxygenase"/>
    <property type="match status" value="1"/>
</dbReference>
<dbReference type="PROSITE" id="PS51819">
    <property type="entry name" value="VOC"/>
    <property type="match status" value="1"/>
</dbReference>
<sequence length="109" mass="11750">MFGDSRAFSGFSVDDPAAARRFYGETLGLKVSEVEGMEEYGLLTLHIAGGGDILVYPKPDHVPAAHTVLNFPVDDIDAAVDELGRRGVRLLRYDGLDQDDKGVSRGGAR</sequence>
<accession>A0A852U876</accession>
<feature type="domain" description="VOC" evidence="1">
    <location>
        <begin position="5"/>
        <end position="109"/>
    </location>
</feature>
<dbReference type="InterPro" id="IPR029068">
    <property type="entry name" value="Glyas_Bleomycin-R_OHBP_Dase"/>
</dbReference>
<keyword evidence="3" id="KW-1185">Reference proteome</keyword>
<dbReference type="Gene3D" id="3.10.180.10">
    <property type="entry name" value="2,3-Dihydroxybiphenyl 1,2-Dioxygenase, domain 1"/>
    <property type="match status" value="1"/>
</dbReference>
<dbReference type="Proteomes" id="UP000589036">
    <property type="component" value="Unassembled WGS sequence"/>
</dbReference>
<dbReference type="InterPro" id="IPR037523">
    <property type="entry name" value="VOC_core"/>
</dbReference>
<dbReference type="AlphaFoldDB" id="A0A852U876"/>
<evidence type="ECO:0000313" key="3">
    <source>
        <dbReference type="Proteomes" id="UP000589036"/>
    </source>
</evidence>
<organism evidence="2 3">
    <name type="scientific">Spinactinospora alkalitolerans</name>
    <dbReference type="NCBI Taxonomy" id="687207"/>
    <lineage>
        <taxon>Bacteria</taxon>
        <taxon>Bacillati</taxon>
        <taxon>Actinomycetota</taxon>
        <taxon>Actinomycetes</taxon>
        <taxon>Streptosporangiales</taxon>
        <taxon>Nocardiopsidaceae</taxon>
        <taxon>Spinactinospora</taxon>
    </lineage>
</organism>
<comment type="caution">
    <text evidence="2">The sequence shown here is derived from an EMBL/GenBank/DDBJ whole genome shotgun (WGS) entry which is preliminary data.</text>
</comment>
<evidence type="ECO:0000259" key="1">
    <source>
        <dbReference type="PROSITE" id="PS51819"/>
    </source>
</evidence>
<dbReference type="InterPro" id="IPR004360">
    <property type="entry name" value="Glyas_Fos-R_dOase_dom"/>
</dbReference>
<dbReference type="RefSeq" id="WP_312863332.1">
    <property type="nucleotide sequence ID" value="NZ_BAAAYY010000014.1"/>
</dbReference>
<proteinExistence type="predicted"/>
<dbReference type="EMBL" id="JACCCC010000001">
    <property type="protein sequence ID" value="NYE50130.1"/>
    <property type="molecule type" value="Genomic_DNA"/>
</dbReference>
<dbReference type="GO" id="GO:0016829">
    <property type="term" value="F:lyase activity"/>
    <property type="evidence" value="ECO:0007669"/>
    <property type="project" value="UniProtKB-KW"/>
</dbReference>